<evidence type="ECO:0000256" key="9">
    <source>
        <dbReference type="ARBA" id="ARBA00022982"/>
    </source>
</evidence>
<keyword evidence="10 17" id="KW-1133">Transmembrane helix</keyword>
<sequence length="307" mass="34560">MSSLSRTVSRRRRTLTLSALGGAALLALTGCSAELNQQVRNGFMPVGDSAPTDNAQAILDLWVGSWIAAMLVGLVTWGLMLWCMIAYRRRKNEVGYPRQVAYHLPLEIFYTFVPIALVVTLFVFSERVLADITPRHDNPDTTIQVIGKQWAWDFNYTDDDVYYSGTQAHLNTDGSEGVEDTLPTLYLPADSDIELEITSRDVIHSFWVPAFLEKMDMIPNQTNYLSFTTGDEGTFQGKCAELCGEYHSEMLFNVEIVSQEEYDQQMQTLRDQGNTGQLGTEYDRNPNTNDEAIENQDSMPGSTYDEN</sequence>
<reference evidence="20 21" key="1">
    <citation type="journal article" date="2014" name="Genome Announc.">
        <title>Draft Genome Sequence of Kocuria palustris PEL.</title>
        <authorList>
            <person name="Sharma G."/>
            <person name="Khatri I."/>
            <person name="Subramanian S."/>
        </authorList>
    </citation>
    <scope>NUCLEOTIDE SEQUENCE [LARGE SCALE GENOMIC DNA]</scope>
    <source>
        <strain evidence="20 21">PEL</strain>
    </source>
</reference>
<dbReference type="GO" id="GO:0016020">
    <property type="term" value="C:membrane"/>
    <property type="evidence" value="ECO:0007669"/>
    <property type="project" value="UniProtKB-SubCell"/>
</dbReference>
<comment type="function">
    <text evidence="13">Subunits I and II form the functional core of the enzyme complex. Electrons originating in cytochrome c are transferred via heme a and Cu(A) to the binuclear center formed by heme a3 and Cu(B).</text>
</comment>
<keyword evidence="6 17" id="KW-0812">Transmembrane</keyword>
<dbReference type="InterPro" id="IPR002429">
    <property type="entry name" value="CcO_II-like_C"/>
</dbReference>
<evidence type="ECO:0000256" key="14">
    <source>
        <dbReference type="ARBA" id="ARBA00031399"/>
    </source>
</evidence>
<dbReference type="CDD" id="cd13919">
    <property type="entry name" value="CuRO_HCO_II_like_5"/>
    <property type="match status" value="1"/>
</dbReference>
<keyword evidence="7" id="KW-0479">Metal-binding</keyword>
<keyword evidence="4" id="KW-0813">Transport</keyword>
<accession>M2XYN9</accession>
<keyword evidence="18" id="KW-0732">Signal</keyword>
<evidence type="ECO:0000256" key="18">
    <source>
        <dbReference type="SAM" id="SignalP"/>
    </source>
</evidence>
<name>M2XYN9_9MICC</name>
<feature type="signal peptide" evidence="18">
    <location>
        <begin position="1"/>
        <end position="33"/>
    </location>
</feature>
<evidence type="ECO:0000256" key="11">
    <source>
        <dbReference type="ARBA" id="ARBA00023008"/>
    </source>
</evidence>
<comment type="catalytic activity">
    <reaction evidence="15">
        <text>4 Fe(II)-[cytochrome c] + O2 + 8 H(+)(in) = 4 Fe(III)-[cytochrome c] + 2 H2O + 4 H(+)(out)</text>
        <dbReference type="Rhea" id="RHEA:11436"/>
        <dbReference type="Rhea" id="RHEA-COMP:10350"/>
        <dbReference type="Rhea" id="RHEA-COMP:14399"/>
        <dbReference type="ChEBI" id="CHEBI:15377"/>
        <dbReference type="ChEBI" id="CHEBI:15378"/>
        <dbReference type="ChEBI" id="CHEBI:15379"/>
        <dbReference type="ChEBI" id="CHEBI:29033"/>
        <dbReference type="ChEBI" id="CHEBI:29034"/>
        <dbReference type="EC" id="7.1.1.9"/>
    </reaction>
</comment>
<dbReference type="GO" id="GO:0005507">
    <property type="term" value="F:copper ion binding"/>
    <property type="evidence" value="ECO:0007669"/>
    <property type="project" value="InterPro"/>
</dbReference>
<evidence type="ECO:0000256" key="8">
    <source>
        <dbReference type="ARBA" id="ARBA00022967"/>
    </source>
</evidence>
<evidence type="ECO:0000256" key="1">
    <source>
        <dbReference type="ARBA" id="ARBA00004141"/>
    </source>
</evidence>
<keyword evidence="9" id="KW-0249">Electron transport</keyword>
<comment type="similarity">
    <text evidence="2">Belongs to the cytochrome c oxidase subunit 2 family.</text>
</comment>
<dbReference type="SUPFAM" id="SSF81464">
    <property type="entry name" value="Cytochrome c oxidase subunit II-like, transmembrane region"/>
    <property type="match status" value="1"/>
</dbReference>
<dbReference type="Gene3D" id="2.60.40.420">
    <property type="entry name" value="Cupredoxins - blue copper proteins"/>
    <property type="match status" value="1"/>
</dbReference>
<evidence type="ECO:0000256" key="3">
    <source>
        <dbReference type="ARBA" id="ARBA00012949"/>
    </source>
</evidence>
<feature type="region of interest" description="Disordered" evidence="16">
    <location>
        <begin position="272"/>
        <end position="307"/>
    </location>
</feature>
<dbReference type="PROSITE" id="PS51257">
    <property type="entry name" value="PROKAR_LIPOPROTEIN"/>
    <property type="match status" value="1"/>
</dbReference>
<keyword evidence="11" id="KW-0186">Copper</keyword>
<evidence type="ECO:0000256" key="4">
    <source>
        <dbReference type="ARBA" id="ARBA00022448"/>
    </source>
</evidence>
<dbReference type="Proteomes" id="UP000009877">
    <property type="component" value="Unassembled WGS sequence"/>
</dbReference>
<organism evidence="20 21">
    <name type="scientific">Kocuria palustris PEL</name>
    <dbReference type="NCBI Taxonomy" id="1236550"/>
    <lineage>
        <taxon>Bacteria</taxon>
        <taxon>Bacillati</taxon>
        <taxon>Actinomycetota</taxon>
        <taxon>Actinomycetes</taxon>
        <taxon>Micrococcales</taxon>
        <taxon>Micrococcaceae</taxon>
        <taxon>Kocuria</taxon>
    </lineage>
</organism>
<feature type="compositionally biased region" description="Polar residues" evidence="16">
    <location>
        <begin position="285"/>
        <end position="301"/>
    </location>
</feature>
<keyword evidence="8" id="KW-1278">Translocase</keyword>
<dbReference type="InterPro" id="IPR001505">
    <property type="entry name" value="Copper_CuA"/>
</dbReference>
<dbReference type="Pfam" id="PF00116">
    <property type="entry name" value="COX2"/>
    <property type="match status" value="1"/>
</dbReference>
<gene>
    <name evidence="20" type="ORF">C884_00083</name>
</gene>
<dbReference type="InterPro" id="IPR036257">
    <property type="entry name" value="Cyt_c_oxidase_su2_TM_sf"/>
</dbReference>
<comment type="subcellular location">
    <subcellularLocation>
        <location evidence="1">Membrane</location>
        <topology evidence="1">Multi-pass membrane protein</topology>
    </subcellularLocation>
</comment>
<evidence type="ECO:0000256" key="10">
    <source>
        <dbReference type="ARBA" id="ARBA00022989"/>
    </source>
</evidence>
<proteinExistence type="inferred from homology"/>
<dbReference type="Gene3D" id="1.10.287.90">
    <property type="match status" value="1"/>
</dbReference>
<evidence type="ECO:0000256" key="16">
    <source>
        <dbReference type="SAM" id="MobiDB-lite"/>
    </source>
</evidence>
<evidence type="ECO:0000256" key="6">
    <source>
        <dbReference type="ARBA" id="ARBA00022692"/>
    </source>
</evidence>
<dbReference type="STRING" id="71999.KPaMU14_05905"/>
<dbReference type="EC" id="7.1.1.9" evidence="3"/>
<dbReference type="AlphaFoldDB" id="M2XYN9"/>
<dbReference type="PROSITE" id="PS50857">
    <property type="entry name" value="COX2_CUA"/>
    <property type="match status" value="1"/>
</dbReference>
<dbReference type="EMBL" id="ANHZ02000001">
    <property type="protein sequence ID" value="EME37888.1"/>
    <property type="molecule type" value="Genomic_DNA"/>
</dbReference>
<dbReference type="PANTHER" id="PTHR22888">
    <property type="entry name" value="CYTOCHROME C OXIDASE, SUBUNIT II"/>
    <property type="match status" value="1"/>
</dbReference>
<evidence type="ECO:0000256" key="5">
    <source>
        <dbReference type="ARBA" id="ARBA00022660"/>
    </source>
</evidence>
<keyword evidence="21" id="KW-1185">Reference proteome</keyword>
<dbReference type="PROSITE" id="PS00078">
    <property type="entry name" value="COX2"/>
    <property type="match status" value="1"/>
</dbReference>
<evidence type="ECO:0000259" key="19">
    <source>
        <dbReference type="PROSITE" id="PS50857"/>
    </source>
</evidence>
<keyword evidence="5" id="KW-0679">Respiratory chain</keyword>
<feature type="chain" id="PRO_5004029055" description="cytochrome-c oxidase" evidence="18">
    <location>
        <begin position="34"/>
        <end position="307"/>
    </location>
</feature>
<dbReference type="SUPFAM" id="SSF49503">
    <property type="entry name" value="Cupredoxins"/>
    <property type="match status" value="1"/>
</dbReference>
<feature type="transmembrane region" description="Helical" evidence="17">
    <location>
        <begin position="66"/>
        <end position="87"/>
    </location>
</feature>
<evidence type="ECO:0000313" key="21">
    <source>
        <dbReference type="Proteomes" id="UP000009877"/>
    </source>
</evidence>
<dbReference type="RefSeq" id="WP_006213231.1">
    <property type="nucleotide sequence ID" value="NZ_ANHZ02000001.1"/>
</dbReference>
<protein>
    <recommendedName>
        <fullName evidence="3">cytochrome-c oxidase</fullName>
        <ecNumber evidence="3">7.1.1.9</ecNumber>
    </recommendedName>
    <alternativeName>
        <fullName evidence="14">Cytochrome aa3 subunit 2</fullName>
    </alternativeName>
</protein>
<feature type="domain" description="Cytochrome oxidase subunit II copper A binding" evidence="19">
    <location>
        <begin position="138"/>
        <end position="268"/>
    </location>
</feature>
<evidence type="ECO:0000256" key="15">
    <source>
        <dbReference type="ARBA" id="ARBA00047816"/>
    </source>
</evidence>
<dbReference type="GO" id="GO:0004129">
    <property type="term" value="F:cytochrome-c oxidase activity"/>
    <property type="evidence" value="ECO:0007669"/>
    <property type="project" value="UniProtKB-EC"/>
</dbReference>
<dbReference type="NCBIfam" id="TIGR02866">
    <property type="entry name" value="CoxB"/>
    <property type="match status" value="1"/>
</dbReference>
<dbReference type="InterPro" id="IPR008972">
    <property type="entry name" value="Cupredoxin"/>
</dbReference>
<evidence type="ECO:0000256" key="17">
    <source>
        <dbReference type="SAM" id="Phobius"/>
    </source>
</evidence>
<comment type="caution">
    <text evidence="20">The sequence shown here is derived from an EMBL/GenBank/DDBJ whole genome shotgun (WGS) entry which is preliminary data.</text>
</comment>
<evidence type="ECO:0000256" key="7">
    <source>
        <dbReference type="ARBA" id="ARBA00022723"/>
    </source>
</evidence>
<keyword evidence="12 17" id="KW-0472">Membrane</keyword>
<dbReference type="PANTHER" id="PTHR22888:SF9">
    <property type="entry name" value="CYTOCHROME C OXIDASE SUBUNIT 2"/>
    <property type="match status" value="1"/>
</dbReference>
<evidence type="ECO:0000313" key="20">
    <source>
        <dbReference type="EMBL" id="EME37888.1"/>
    </source>
</evidence>
<dbReference type="GO" id="GO:0042773">
    <property type="term" value="P:ATP synthesis coupled electron transport"/>
    <property type="evidence" value="ECO:0007669"/>
    <property type="project" value="TreeGrafter"/>
</dbReference>
<evidence type="ECO:0000256" key="2">
    <source>
        <dbReference type="ARBA" id="ARBA00007866"/>
    </source>
</evidence>
<dbReference type="InterPro" id="IPR045187">
    <property type="entry name" value="CcO_II"/>
</dbReference>
<evidence type="ECO:0000256" key="13">
    <source>
        <dbReference type="ARBA" id="ARBA00024688"/>
    </source>
</evidence>
<dbReference type="PRINTS" id="PR01166">
    <property type="entry name" value="CYCOXIDASEII"/>
</dbReference>
<dbReference type="InterPro" id="IPR014222">
    <property type="entry name" value="Cyt_c_oxidase_su2"/>
</dbReference>
<feature type="transmembrane region" description="Helical" evidence="17">
    <location>
        <begin position="108"/>
        <end position="125"/>
    </location>
</feature>
<dbReference type="GO" id="GO:0016491">
    <property type="term" value="F:oxidoreductase activity"/>
    <property type="evidence" value="ECO:0007669"/>
    <property type="project" value="InterPro"/>
</dbReference>
<evidence type="ECO:0000256" key="12">
    <source>
        <dbReference type="ARBA" id="ARBA00023136"/>
    </source>
</evidence>